<keyword evidence="12 16" id="KW-0547">Nucleotide-binding</keyword>
<comment type="similarity">
    <text evidence="6 16">Belongs to the purine/pyrimidine phosphoribosyltransferase family.</text>
</comment>
<dbReference type="SUPFAM" id="SSF53271">
    <property type="entry name" value="PRTase-like"/>
    <property type="match status" value="1"/>
</dbReference>
<evidence type="ECO:0000256" key="2">
    <source>
        <dbReference type="ARBA" id="ARBA00002049"/>
    </source>
</evidence>
<evidence type="ECO:0000256" key="3">
    <source>
        <dbReference type="ARBA" id="ARBA00004496"/>
    </source>
</evidence>
<organism evidence="18 19">
    <name type="scientific">Candidatus Caccosoma faecigallinarum</name>
    <dbReference type="NCBI Taxonomy" id="2840720"/>
    <lineage>
        <taxon>Bacteria</taxon>
        <taxon>Bacillati</taxon>
        <taxon>Bacillota</taxon>
        <taxon>Bacillota incertae sedis</taxon>
        <taxon>Candidatus Caccosoma</taxon>
    </lineage>
</organism>
<protein>
    <recommendedName>
        <fullName evidence="16">Hypoxanthine phosphoribosyltransferase</fullName>
        <ecNumber evidence="16">2.4.2.8</ecNumber>
    </recommendedName>
</protein>
<evidence type="ECO:0000256" key="7">
    <source>
        <dbReference type="ARBA" id="ARBA00022490"/>
    </source>
</evidence>
<keyword evidence="9 16" id="KW-0808">Transferase</keyword>
<evidence type="ECO:0000256" key="4">
    <source>
        <dbReference type="ARBA" id="ARBA00004669"/>
    </source>
</evidence>
<dbReference type="InterPro" id="IPR000836">
    <property type="entry name" value="PRTase_dom"/>
</dbReference>
<comment type="function">
    <text evidence="2">Purine salvage pathway enzyme that catalyzes the transfer of the ribosyl-5-phosphate group from 5-phospho-alpha-D-ribose 1-diphosphate (PRPP) to the N9 position of the 6-oxopurines hypoxanthine and guanine to form the corresponding ribonucleotides IMP (inosine 5'-monophosphate) and GMP (guanosine 5'-monophosphate), with the release of PPi.</text>
</comment>
<reference evidence="18" key="1">
    <citation type="submission" date="2020-10" db="EMBL/GenBank/DDBJ databases">
        <authorList>
            <person name="Gilroy R."/>
        </authorList>
    </citation>
    <scope>NUCLEOTIDE SEQUENCE</scope>
    <source>
        <strain evidence="18">14508</strain>
    </source>
</reference>
<comment type="pathway">
    <text evidence="5">Purine metabolism; GMP biosynthesis via salvage pathway; GMP from guanine: step 1/1.</text>
</comment>
<name>A0A9D1KAD5_9FIRM</name>
<dbReference type="GO" id="GO:0006178">
    <property type="term" value="P:guanine salvage"/>
    <property type="evidence" value="ECO:0007669"/>
    <property type="project" value="TreeGrafter"/>
</dbReference>
<evidence type="ECO:0000313" key="19">
    <source>
        <dbReference type="Proteomes" id="UP000886893"/>
    </source>
</evidence>
<comment type="subcellular location">
    <subcellularLocation>
        <location evidence="3 16">Cytoplasm</location>
    </subcellularLocation>
</comment>
<keyword evidence="13 16" id="KW-0460">Magnesium</keyword>
<evidence type="ECO:0000256" key="10">
    <source>
        <dbReference type="ARBA" id="ARBA00022723"/>
    </source>
</evidence>
<dbReference type="InterPro" id="IPR005904">
    <property type="entry name" value="Hxn_phspho_trans"/>
</dbReference>
<evidence type="ECO:0000256" key="13">
    <source>
        <dbReference type="ARBA" id="ARBA00022842"/>
    </source>
</evidence>
<sequence length="179" mass="20554">MQKDLLTKILYQESDIQKRCQELGTQITKDYANKNPILICTLKGGFMFFAELLKNIQCDLSIEFIKATSYIGVQSSGNVTLKNFVNFDIQDKDILIVEDIVDTGLTAQKLVQHFQQHQAKSIEIVTLLSKPSRREVNINPKYIGFEIEDCFVIGYGLDYNEKYRNLPCVGIMNLKYLDK</sequence>
<evidence type="ECO:0000256" key="16">
    <source>
        <dbReference type="RuleBase" id="RU364099"/>
    </source>
</evidence>
<evidence type="ECO:0000256" key="5">
    <source>
        <dbReference type="ARBA" id="ARBA00004676"/>
    </source>
</evidence>
<dbReference type="AlphaFoldDB" id="A0A9D1KAD5"/>
<dbReference type="PANTHER" id="PTHR43340">
    <property type="entry name" value="HYPOXANTHINE-GUANINE PHOSPHORIBOSYLTRANSFERASE"/>
    <property type="match status" value="1"/>
</dbReference>
<dbReference type="Pfam" id="PF00156">
    <property type="entry name" value="Pribosyltran"/>
    <property type="match status" value="1"/>
</dbReference>
<comment type="catalytic activity">
    <reaction evidence="14">
        <text>GMP + diphosphate = guanine + 5-phospho-alpha-D-ribose 1-diphosphate</text>
        <dbReference type="Rhea" id="RHEA:25424"/>
        <dbReference type="ChEBI" id="CHEBI:16235"/>
        <dbReference type="ChEBI" id="CHEBI:33019"/>
        <dbReference type="ChEBI" id="CHEBI:58017"/>
        <dbReference type="ChEBI" id="CHEBI:58115"/>
        <dbReference type="EC" id="2.4.2.8"/>
    </reaction>
    <physiologicalReaction direction="right-to-left" evidence="14">
        <dbReference type="Rhea" id="RHEA:25426"/>
    </physiologicalReaction>
</comment>
<dbReference type="GO" id="GO:0006166">
    <property type="term" value="P:purine ribonucleoside salvage"/>
    <property type="evidence" value="ECO:0007669"/>
    <property type="project" value="UniProtKB-KW"/>
</dbReference>
<dbReference type="PANTHER" id="PTHR43340:SF1">
    <property type="entry name" value="HYPOXANTHINE PHOSPHORIBOSYLTRANSFERASE"/>
    <property type="match status" value="1"/>
</dbReference>
<dbReference type="GO" id="GO:0032263">
    <property type="term" value="P:GMP salvage"/>
    <property type="evidence" value="ECO:0007669"/>
    <property type="project" value="TreeGrafter"/>
</dbReference>
<evidence type="ECO:0000256" key="11">
    <source>
        <dbReference type="ARBA" id="ARBA00022726"/>
    </source>
</evidence>
<keyword evidence="8 16" id="KW-0328">Glycosyltransferase</keyword>
<evidence type="ECO:0000256" key="6">
    <source>
        <dbReference type="ARBA" id="ARBA00008391"/>
    </source>
</evidence>
<dbReference type="CDD" id="cd06223">
    <property type="entry name" value="PRTases_typeI"/>
    <property type="match status" value="1"/>
</dbReference>
<dbReference type="FunFam" id="3.40.50.2020:FF:000006">
    <property type="entry name" value="Hypoxanthine phosphoribosyltransferase"/>
    <property type="match status" value="1"/>
</dbReference>
<dbReference type="GO" id="GO:0032264">
    <property type="term" value="P:IMP salvage"/>
    <property type="evidence" value="ECO:0007669"/>
    <property type="project" value="TreeGrafter"/>
</dbReference>
<dbReference type="InterPro" id="IPR050408">
    <property type="entry name" value="HGPRT"/>
</dbReference>
<dbReference type="EC" id="2.4.2.8" evidence="16"/>
<dbReference type="Gene3D" id="3.40.50.2020">
    <property type="match status" value="1"/>
</dbReference>
<comment type="pathway">
    <text evidence="4 16">Purine metabolism; IMP biosynthesis via salvage pathway; IMP from hypoxanthine: step 1/1.</text>
</comment>
<dbReference type="GO" id="GO:0052657">
    <property type="term" value="F:guanine phosphoribosyltransferase activity"/>
    <property type="evidence" value="ECO:0007669"/>
    <property type="project" value="UniProtKB-ARBA"/>
</dbReference>
<evidence type="ECO:0000259" key="17">
    <source>
        <dbReference type="Pfam" id="PF00156"/>
    </source>
</evidence>
<gene>
    <name evidence="18" type="primary">hpt</name>
    <name evidence="18" type="ORF">IAD04_04520</name>
</gene>
<dbReference type="NCBIfam" id="TIGR01203">
    <property type="entry name" value="HGPRTase"/>
    <property type="match status" value="1"/>
</dbReference>
<evidence type="ECO:0000256" key="9">
    <source>
        <dbReference type="ARBA" id="ARBA00022679"/>
    </source>
</evidence>
<evidence type="ECO:0000256" key="15">
    <source>
        <dbReference type="ARBA" id="ARBA00049402"/>
    </source>
</evidence>
<dbReference type="GO" id="GO:0005829">
    <property type="term" value="C:cytosol"/>
    <property type="evidence" value="ECO:0007669"/>
    <property type="project" value="TreeGrafter"/>
</dbReference>
<feature type="domain" description="Phosphoribosyltransferase" evidence="17">
    <location>
        <begin position="10"/>
        <end position="159"/>
    </location>
</feature>
<dbReference type="Proteomes" id="UP000886893">
    <property type="component" value="Unassembled WGS sequence"/>
</dbReference>
<proteinExistence type="inferred from homology"/>
<comment type="caution">
    <text evidence="18">The sequence shown here is derived from an EMBL/GenBank/DDBJ whole genome shotgun (WGS) entry which is preliminary data.</text>
</comment>
<comment type="catalytic activity">
    <reaction evidence="15">
        <text>IMP + diphosphate = hypoxanthine + 5-phospho-alpha-D-ribose 1-diphosphate</text>
        <dbReference type="Rhea" id="RHEA:17973"/>
        <dbReference type="ChEBI" id="CHEBI:17368"/>
        <dbReference type="ChEBI" id="CHEBI:33019"/>
        <dbReference type="ChEBI" id="CHEBI:58017"/>
        <dbReference type="ChEBI" id="CHEBI:58053"/>
        <dbReference type="EC" id="2.4.2.8"/>
    </reaction>
    <physiologicalReaction direction="right-to-left" evidence="15">
        <dbReference type="Rhea" id="RHEA:17975"/>
    </physiologicalReaction>
</comment>
<dbReference type="GO" id="GO:0000287">
    <property type="term" value="F:magnesium ion binding"/>
    <property type="evidence" value="ECO:0007669"/>
    <property type="project" value="TreeGrafter"/>
</dbReference>
<keyword evidence="7 16" id="KW-0963">Cytoplasm</keyword>
<evidence type="ECO:0000256" key="12">
    <source>
        <dbReference type="ARBA" id="ARBA00022741"/>
    </source>
</evidence>
<dbReference type="GO" id="GO:0004422">
    <property type="term" value="F:hypoxanthine phosphoribosyltransferase activity"/>
    <property type="evidence" value="ECO:0007669"/>
    <property type="project" value="InterPro"/>
</dbReference>
<keyword evidence="11 16" id="KW-0660">Purine salvage</keyword>
<dbReference type="GO" id="GO:0000166">
    <property type="term" value="F:nucleotide binding"/>
    <property type="evidence" value="ECO:0007669"/>
    <property type="project" value="UniProtKB-KW"/>
</dbReference>
<keyword evidence="10 16" id="KW-0479">Metal-binding</keyword>
<evidence type="ECO:0000256" key="8">
    <source>
        <dbReference type="ARBA" id="ARBA00022676"/>
    </source>
</evidence>
<comment type="cofactor">
    <cofactor evidence="1 16">
        <name>Mg(2+)</name>
        <dbReference type="ChEBI" id="CHEBI:18420"/>
    </cofactor>
</comment>
<evidence type="ECO:0000256" key="14">
    <source>
        <dbReference type="ARBA" id="ARBA00048811"/>
    </source>
</evidence>
<evidence type="ECO:0000313" key="18">
    <source>
        <dbReference type="EMBL" id="HIT17619.1"/>
    </source>
</evidence>
<dbReference type="InterPro" id="IPR029057">
    <property type="entry name" value="PRTase-like"/>
</dbReference>
<evidence type="ECO:0000256" key="1">
    <source>
        <dbReference type="ARBA" id="ARBA00001946"/>
    </source>
</evidence>
<dbReference type="GO" id="GO:0046100">
    <property type="term" value="P:hypoxanthine metabolic process"/>
    <property type="evidence" value="ECO:0007669"/>
    <property type="project" value="TreeGrafter"/>
</dbReference>
<dbReference type="EMBL" id="DVKI01000138">
    <property type="protein sequence ID" value="HIT17619.1"/>
    <property type="molecule type" value="Genomic_DNA"/>
</dbReference>
<reference evidence="18" key="2">
    <citation type="journal article" date="2021" name="PeerJ">
        <title>Extensive microbial diversity within the chicken gut microbiome revealed by metagenomics and culture.</title>
        <authorList>
            <person name="Gilroy R."/>
            <person name="Ravi A."/>
            <person name="Getino M."/>
            <person name="Pursley I."/>
            <person name="Horton D.L."/>
            <person name="Alikhan N.F."/>
            <person name="Baker D."/>
            <person name="Gharbi K."/>
            <person name="Hall N."/>
            <person name="Watson M."/>
            <person name="Adriaenssens E.M."/>
            <person name="Foster-Nyarko E."/>
            <person name="Jarju S."/>
            <person name="Secka A."/>
            <person name="Antonio M."/>
            <person name="Oren A."/>
            <person name="Chaudhuri R.R."/>
            <person name="La Ragione R."/>
            <person name="Hildebrand F."/>
            <person name="Pallen M.J."/>
        </authorList>
    </citation>
    <scope>NUCLEOTIDE SEQUENCE</scope>
    <source>
        <strain evidence="18">14508</strain>
    </source>
</reference>
<accession>A0A9D1KAD5</accession>